<dbReference type="GO" id="GO:0004321">
    <property type="term" value="F:fatty-acyl-CoA synthase activity"/>
    <property type="evidence" value="ECO:0007669"/>
    <property type="project" value="TreeGrafter"/>
</dbReference>
<dbReference type="InterPro" id="IPR016024">
    <property type="entry name" value="ARM-type_fold"/>
</dbReference>
<evidence type="ECO:0000259" key="9">
    <source>
        <dbReference type="Pfam" id="PF00501"/>
    </source>
</evidence>
<evidence type="ECO:0000259" key="11">
    <source>
        <dbReference type="Pfam" id="PF13193"/>
    </source>
</evidence>
<dbReference type="InterPro" id="IPR042099">
    <property type="entry name" value="ANL_N_sf"/>
</dbReference>
<dbReference type="Pfam" id="PF00501">
    <property type="entry name" value="AMP-binding"/>
    <property type="match status" value="1"/>
</dbReference>
<evidence type="ECO:0000256" key="4">
    <source>
        <dbReference type="ARBA" id="ARBA00022741"/>
    </source>
</evidence>
<comment type="similarity">
    <text evidence="2">Belongs to the FES1 family.</text>
</comment>
<evidence type="ECO:0000256" key="2">
    <source>
        <dbReference type="ARBA" id="ARBA00011045"/>
    </source>
</evidence>
<gene>
    <name evidence="12" type="ORF">C6P46_000166</name>
</gene>
<keyword evidence="4" id="KW-0547">Nucleotide-binding</keyword>
<dbReference type="Pfam" id="PF08609">
    <property type="entry name" value="Fes1"/>
    <property type="match status" value="1"/>
</dbReference>
<dbReference type="EMBL" id="PUHQ01000001">
    <property type="protein sequence ID" value="KAG0667629.1"/>
    <property type="molecule type" value="Genomic_DNA"/>
</dbReference>
<dbReference type="PANTHER" id="PTHR43605:SF10">
    <property type="entry name" value="ACYL-COA SYNTHETASE MEDIUM CHAIN FAMILY MEMBER 3"/>
    <property type="match status" value="1"/>
</dbReference>
<comment type="caution">
    <text evidence="12">The sequence shown here is derived from an EMBL/GenBank/DDBJ whole genome shotgun (WGS) entry which is preliminary data.</text>
</comment>
<dbReference type="GO" id="GO:0006637">
    <property type="term" value="P:acyl-CoA metabolic process"/>
    <property type="evidence" value="ECO:0007669"/>
    <property type="project" value="TreeGrafter"/>
</dbReference>
<evidence type="ECO:0000256" key="3">
    <source>
        <dbReference type="ARBA" id="ARBA00022598"/>
    </source>
</evidence>
<evidence type="ECO:0000256" key="6">
    <source>
        <dbReference type="ARBA" id="ARBA00039009"/>
    </source>
</evidence>
<evidence type="ECO:0000256" key="1">
    <source>
        <dbReference type="ARBA" id="ARBA00006432"/>
    </source>
</evidence>
<dbReference type="InterPro" id="IPR000873">
    <property type="entry name" value="AMP-dep_synth/lig_dom"/>
</dbReference>
<comment type="similarity">
    <text evidence="1">Belongs to the ATP-dependent AMP-binding enzyme family.</text>
</comment>
<feature type="domain" description="AMP-dependent synthetase/ligase" evidence="9">
    <location>
        <begin position="721"/>
        <end position="1090"/>
    </location>
</feature>
<dbReference type="PROSITE" id="PS00455">
    <property type="entry name" value="AMP_BINDING"/>
    <property type="match status" value="1"/>
</dbReference>
<dbReference type="GO" id="GO:0005524">
    <property type="term" value="F:ATP binding"/>
    <property type="evidence" value="ECO:0007669"/>
    <property type="project" value="UniProtKB-KW"/>
</dbReference>
<feature type="coiled-coil region" evidence="8">
    <location>
        <begin position="451"/>
        <end position="478"/>
    </location>
</feature>
<dbReference type="EC" id="6.2.1.2" evidence="6"/>
<evidence type="ECO:0000259" key="10">
    <source>
        <dbReference type="Pfam" id="PF08609"/>
    </source>
</evidence>
<dbReference type="InterPro" id="IPR045851">
    <property type="entry name" value="AMP-bd_C_sf"/>
</dbReference>
<dbReference type="Gene3D" id="3.30.300.30">
    <property type="match status" value="1"/>
</dbReference>
<dbReference type="Pfam" id="PF13193">
    <property type="entry name" value="AMP-binding_C"/>
    <property type="match status" value="1"/>
</dbReference>
<dbReference type="InterPro" id="IPR051087">
    <property type="entry name" value="Mitochondrial_ACSM"/>
</dbReference>
<evidence type="ECO:0000313" key="13">
    <source>
        <dbReference type="Proteomes" id="UP000777482"/>
    </source>
</evidence>
<reference evidence="12 13" key="1">
    <citation type="submission" date="2020-11" db="EMBL/GenBank/DDBJ databases">
        <title>Kefir isolates.</title>
        <authorList>
            <person name="Marcisauskas S."/>
            <person name="Kim Y."/>
            <person name="Blasche S."/>
        </authorList>
    </citation>
    <scope>NUCLEOTIDE SEQUENCE [LARGE SCALE GENOMIC DNA]</scope>
    <source>
        <strain evidence="12 13">KR</strain>
    </source>
</reference>
<evidence type="ECO:0000256" key="5">
    <source>
        <dbReference type="ARBA" id="ARBA00022840"/>
    </source>
</evidence>
<organism evidence="12 13">
    <name type="scientific">Rhodotorula mucilaginosa</name>
    <name type="common">Yeast</name>
    <name type="synonym">Rhodotorula rubra</name>
    <dbReference type="NCBI Taxonomy" id="5537"/>
    <lineage>
        <taxon>Eukaryota</taxon>
        <taxon>Fungi</taxon>
        <taxon>Dikarya</taxon>
        <taxon>Basidiomycota</taxon>
        <taxon>Pucciniomycotina</taxon>
        <taxon>Microbotryomycetes</taxon>
        <taxon>Sporidiobolales</taxon>
        <taxon>Sporidiobolaceae</taxon>
        <taxon>Rhodotorula</taxon>
    </lineage>
</organism>
<evidence type="ECO:0000256" key="8">
    <source>
        <dbReference type="SAM" id="Coils"/>
    </source>
</evidence>
<dbReference type="InterPro" id="IPR020845">
    <property type="entry name" value="AMP-binding_CS"/>
</dbReference>
<keyword evidence="5" id="KW-0067">ATP-binding</keyword>
<dbReference type="InterPro" id="IPR013918">
    <property type="entry name" value="Nucleotide_exch_fac_Fes1"/>
</dbReference>
<dbReference type="GO" id="GO:0031956">
    <property type="term" value="F:medium-chain fatty acid-CoA ligase activity"/>
    <property type="evidence" value="ECO:0007669"/>
    <property type="project" value="UniProtKB-EC"/>
</dbReference>
<dbReference type="AlphaFoldDB" id="A0A9P7BAR0"/>
<sequence length="1255" mass="137526">MPRAQDPTQSLLRWGIEHAAPGSLAQTAQEIKDGKRPDLDTGILKAMMGQTDAEKMRECVMVIEGQWVDRDGTGEVKNNADITPEDRYRAWEDLEMLVEDLDNANDLANMGLWQTIVAHLTDSDDEVVMHACWVCGTAVQNNPKSQQAFLEQDPLPTVQSIVTSGDASHQTRAKAMYCLSSTLKHSEPAVERFVELDGWKTLTQTLQDPSLKLRAKTAFLLSQLATQTTSPSTFLSQLRAASTLSTLVDSLSLSTAVPTGSSGSQGSVDPDLRDKGIRFLANVVERTSAQQEGFTSEEKEQIRRVVHEVEAEDGWTPEEVGMLADEHASSRPSRVHIATVGSEDKPGALPRSASALPSPFSFHSLLFASAPVAVPIMATPSSSSGPSSAVTADAIHEKWIEWEIARHSLLKVERLNEAAHKPGHASRVAKHEKREETKWKELTSMLDNSDLETAKAALRQLTECRNNAQGEIDRIKAQNPAASGLQRLQDEVDAADFIIPHFEEHIEGCELRFFVGRKPTLLDTNFPNACIAGGTARVCSRPRKAELKRKTNIALINSQRLLVMGSPGLSKLPSLPPSFFSAALSHQSGLQLAPLHVGSAYPGHLLDRAAAGSSLLSRPSFLCMYSSLFESKTDTEHGKRGEPGSLDLNRRICVSAPDGTACPSPRRPLRASPPHILTFVHSRAPAAMAASEFHYDTLHRKLKDGIPCPDDFSFPSHVLSKWARIQPSQPALHWVAHDFASERIVSYQELDDLTHRAAKAFCDAGLKKGDRVLIQLPRIVEWWPALYGLMRMGAIPYLKFRAEASKAKAFIGDVESCARFEEVAAETGISLIFQARTPGDGGLGRGRVDFQAAIEKIPSGTKCEAPEGHKKTDLALIFFTSGTTGAPKMVLLEAEHLLGHTITGYWYQAKPGTMVWCMADLGWAKASYGSMGTFNMGATYFVQPPPPGAFTPNQLIDSLNRYPIATLCAPPTIYRSLVTTSARAYLKSHPPKALRHCVGAGEPLNASVIKEWQEMTNVQIKDGWGQSETVIAVGNFEGIAVREGSMGKVAPFFEVSIIDHEGRELADGEEGELAIRADAGAGAVWIFKGYVKNGKIDRRTKTHSGKTWYCTGDRGVRDPDGYFWFVGRDDDVITSSGYRIGPFEVESALKTHPAVAESAAVGSPDLGRGEIVKAFVILSEEFRDKTRGDKDAEQKLIADIQTHFKKVTAPYKAPRAIEFVEELPKTVSGKIRRVELRELEQKRKADVLKQQRAKL</sequence>
<dbReference type="GO" id="GO:0006633">
    <property type="term" value="P:fatty acid biosynthetic process"/>
    <property type="evidence" value="ECO:0007669"/>
    <property type="project" value="TreeGrafter"/>
</dbReference>
<dbReference type="FunFam" id="3.30.300.30:FF:000005">
    <property type="entry name" value="Acyl-coenzyme A synthetase ACSM5, mitochondrial"/>
    <property type="match status" value="1"/>
</dbReference>
<evidence type="ECO:0000256" key="7">
    <source>
        <dbReference type="ARBA" id="ARBA00048477"/>
    </source>
</evidence>
<evidence type="ECO:0000313" key="12">
    <source>
        <dbReference type="EMBL" id="KAG0667629.1"/>
    </source>
</evidence>
<dbReference type="OrthoDB" id="6614653at2759"/>
<dbReference type="Gene3D" id="3.40.50.12780">
    <property type="entry name" value="N-terminal domain of ligase-like"/>
    <property type="match status" value="1"/>
</dbReference>
<protein>
    <recommendedName>
        <fullName evidence="6">medium-chain acyl-CoA ligase</fullName>
        <ecNumber evidence="6">6.2.1.2</ecNumber>
    </recommendedName>
</protein>
<feature type="domain" description="AMP-binding enzyme C-terminal" evidence="11">
    <location>
        <begin position="1144"/>
        <end position="1230"/>
    </location>
</feature>
<dbReference type="Gene3D" id="1.25.10.10">
    <property type="entry name" value="Leucine-rich Repeat Variant"/>
    <property type="match status" value="1"/>
</dbReference>
<proteinExistence type="inferred from homology"/>
<dbReference type="Proteomes" id="UP000777482">
    <property type="component" value="Unassembled WGS sequence"/>
</dbReference>
<dbReference type="SUPFAM" id="SSF56801">
    <property type="entry name" value="Acetyl-CoA synthetase-like"/>
    <property type="match status" value="1"/>
</dbReference>
<keyword evidence="13" id="KW-1185">Reference proteome</keyword>
<name>A0A9P7BAR0_RHOMI</name>
<dbReference type="PANTHER" id="PTHR43605">
    <property type="entry name" value="ACYL-COENZYME A SYNTHETASE"/>
    <property type="match status" value="1"/>
</dbReference>
<comment type="catalytic activity">
    <reaction evidence="7">
        <text>a medium-chain fatty acid + ATP + CoA = a medium-chain fatty acyl-CoA + AMP + diphosphate</text>
        <dbReference type="Rhea" id="RHEA:48340"/>
        <dbReference type="ChEBI" id="CHEBI:30616"/>
        <dbReference type="ChEBI" id="CHEBI:33019"/>
        <dbReference type="ChEBI" id="CHEBI:57287"/>
        <dbReference type="ChEBI" id="CHEBI:59558"/>
        <dbReference type="ChEBI" id="CHEBI:90546"/>
        <dbReference type="ChEBI" id="CHEBI:456215"/>
        <dbReference type="EC" id="6.2.1.2"/>
    </reaction>
    <physiologicalReaction direction="left-to-right" evidence="7">
        <dbReference type="Rhea" id="RHEA:48341"/>
    </physiologicalReaction>
</comment>
<accession>A0A9P7BAR0</accession>
<feature type="domain" description="Nucleotide exchange factor Fes1" evidence="10">
    <location>
        <begin position="9"/>
        <end position="107"/>
    </location>
</feature>
<keyword evidence="8" id="KW-0175">Coiled coil</keyword>
<keyword evidence="3" id="KW-0436">Ligase</keyword>
<dbReference type="InterPro" id="IPR025110">
    <property type="entry name" value="AMP-bd_C"/>
</dbReference>
<dbReference type="InterPro" id="IPR011989">
    <property type="entry name" value="ARM-like"/>
</dbReference>
<dbReference type="SUPFAM" id="SSF48371">
    <property type="entry name" value="ARM repeat"/>
    <property type="match status" value="1"/>
</dbReference>